<dbReference type="RefSeq" id="WP_377916960.1">
    <property type="nucleotide sequence ID" value="NZ_JBHRZT010000067.1"/>
</dbReference>
<dbReference type="Pfam" id="PF01592">
    <property type="entry name" value="NifU_N"/>
    <property type="match status" value="1"/>
</dbReference>
<dbReference type="Proteomes" id="UP001595752">
    <property type="component" value="Unassembled WGS sequence"/>
</dbReference>
<evidence type="ECO:0000313" key="3">
    <source>
        <dbReference type="Proteomes" id="UP001595752"/>
    </source>
</evidence>
<evidence type="ECO:0000259" key="1">
    <source>
        <dbReference type="Pfam" id="PF01592"/>
    </source>
</evidence>
<reference evidence="3" key="1">
    <citation type="journal article" date="2019" name="Int. J. Syst. Evol. Microbiol.">
        <title>The Global Catalogue of Microorganisms (GCM) 10K type strain sequencing project: providing services to taxonomists for standard genome sequencing and annotation.</title>
        <authorList>
            <consortium name="The Broad Institute Genomics Platform"/>
            <consortium name="The Broad Institute Genome Sequencing Center for Infectious Disease"/>
            <person name="Wu L."/>
            <person name="Ma J."/>
        </authorList>
    </citation>
    <scope>NUCLEOTIDE SEQUENCE [LARGE SCALE GENOMIC DNA]</scope>
    <source>
        <strain evidence="3">CCUG 61889</strain>
    </source>
</reference>
<dbReference type="Gene3D" id="3.90.1010.10">
    <property type="match status" value="1"/>
</dbReference>
<dbReference type="NCBIfam" id="TIGR01994">
    <property type="entry name" value="SUF_scaf_2"/>
    <property type="match status" value="1"/>
</dbReference>
<proteinExistence type="predicted"/>
<comment type="caution">
    <text evidence="2">The sequence shown here is derived from an EMBL/GenBank/DDBJ whole genome shotgun (WGS) entry which is preliminary data.</text>
</comment>
<dbReference type="CDD" id="cd06664">
    <property type="entry name" value="IscU_like"/>
    <property type="match status" value="1"/>
</dbReference>
<feature type="domain" description="NIF system FeS cluster assembly NifU N-terminal" evidence="1">
    <location>
        <begin position="10"/>
        <end position="77"/>
    </location>
</feature>
<accession>A0ABV8B747</accession>
<dbReference type="EMBL" id="JBHRZT010000067">
    <property type="protein sequence ID" value="MFC3884991.1"/>
    <property type="molecule type" value="Genomic_DNA"/>
</dbReference>
<sequence length="152" mass="17430">MKKFLPNDNCSKTHKNPTCGDVMTLSVNLEQDQVRRVTFLGEGWSISMVSASMMTELIKNKSLKEITSLRKGFEQLIRHGKIPDEMDLGDSLSLQRVHQLKARITLIDYLLYKSKMRCYSSHNQCNKAKIRLQFIKSTLSRLSHKSLINGKS</sequence>
<gene>
    <name evidence="2" type="primary">sufU</name>
    <name evidence="2" type="ORF">ACFOU2_16560</name>
</gene>
<evidence type="ECO:0000313" key="2">
    <source>
        <dbReference type="EMBL" id="MFC3884991.1"/>
    </source>
</evidence>
<dbReference type="SUPFAM" id="SSF82649">
    <property type="entry name" value="SufE/NifU"/>
    <property type="match status" value="1"/>
</dbReference>
<name>A0ABV8B747_9BACI</name>
<organism evidence="2 3">
    <name type="scientific">Bacillus songklensis</name>
    <dbReference type="NCBI Taxonomy" id="1069116"/>
    <lineage>
        <taxon>Bacteria</taxon>
        <taxon>Bacillati</taxon>
        <taxon>Bacillota</taxon>
        <taxon>Bacilli</taxon>
        <taxon>Bacillales</taxon>
        <taxon>Bacillaceae</taxon>
        <taxon>Bacillus</taxon>
    </lineage>
</organism>
<protein>
    <submittedName>
        <fullName evidence="2">Fe-S cluster assembly sulfur transfer protein SufU</fullName>
    </submittedName>
</protein>
<dbReference type="InterPro" id="IPR002871">
    <property type="entry name" value="NIF_FeS_clus_asmbl_NifU_N"/>
</dbReference>
<keyword evidence="3" id="KW-1185">Reference proteome</keyword>